<feature type="compositionally biased region" description="Polar residues" evidence="1">
    <location>
        <begin position="282"/>
        <end position="291"/>
    </location>
</feature>
<feature type="transmembrane region" description="Helical" evidence="2">
    <location>
        <begin position="32"/>
        <end position="51"/>
    </location>
</feature>
<evidence type="ECO:0000256" key="2">
    <source>
        <dbReference type="SAM" id="Phobius"/>
    </source>
</evidence>
<evidence type="ECO:0000313" key="4">
    <source>
        <dbReference type="Proteomes" id="UP000629619"/>
    </source>
</evidence>
<feature type="compositionally biased region" description="Low complexity" evidence="1">
    <location>
        <begin position="261"/>
        <end position="276"/>
    </location>
</feature>
<feature type="transmembrane region" description="Helical" evidence="2">
    <location>
        <begin position="114"/>
        <end position="134"/>
    </location>
</feature>
<feature type="transmembrane region" description="Helical" evidence="2">
    <location>
        <begin position="57"/>
        <end position="76"/>
    </location>
</feature>
<gene>
    <name evidence="3" type="ORF">Asi03nite_22260</name>
</gene>
<reference evidence="3" key="1">
    <citation type="submission" date="2021-01" db="EMBL/GenBank/DDBJ databases">
        <title>Whole genome shotgun sequence of Actinoplanes siamensis NBRC 109076.</title>
        <authorList>
            <person name="Komaki H."/>
            <person name="Tamura T."/>
        </authorList>
    </citation>
    <scope>NUCLEOTIDE SEQUENCE</scope>
    <source>
        <strain evidence="3">NBRC 109076</strain>
    </source>
</reference>
<feature type="transmembrane region" description="Helical" evidence="2">
    <location>
        <begin position="88"/>
        <end position="108"/>
    </location>
</feature>
<dbReference type="Proteomes" id="UP000629619">
    <property type="component" value="Unassembled WGS sequence"/>
</dbReference>
<feature type="region of interest" description="Disordered" evidence="1">
    <location>
        <begin position="261"/>
        <end position="307"/>
    </location>
</feature>
<sequence>MSKSTRPGRSGRGSGTVTVIEQRVHRSAAENARFAFILTAIVTFLVALVVAKSHMHPLLAAFVAAPIAAACGALVWGLVRSWPVLRLIWWWTPEITFTVLMAWGWTALAANTSGLITLAVLAVVIGTPAAVPVLRRWTVALFWCVAVRHRLRVCFSQFIITNRSGSLPLILGARPTPIGERVWVLLRPGLSIDYLTQQLGKIAVACQAKSVLVEMAGTSNAAFVRFDIKRREVLTADVNSPLIDVIDPAIPLDDKEPATVTGLDLPDVDDVPATTPDKSRAATGSTNSRKPATTAAATDGDDINDWI</sequence>
<evidence type="ECO:0000256" key="1">
    <source>
        <dbReference type="SAM" id="MobiDB-lite"/>
    </source>
</evidence>
<keyword evidence="2" id="KW-0812">Transmembrane</keyword>
<keyword evidence="2" id="KW-1133">Transmembrane helix</keyword>
<organism evidence="3 4">
    <name type="scientific">Actinoplanes siamensis</name>
    <dbReference type="NCBI Taxonomy" id="1223317"/>
    <lineage>
        <taxon>Bacteria</taxon>
        <taxon>Bacillati</taxon>
        <taxon>Actinomycetota</taxon>
        <taxon>Actinomycetes</taxon>
        <taxon>Micromonosporales</taxon>
        <taxon>Micromonosporaceae</taxon>
        <taxon>Actinoplanes</taxon>
    </lineage>
</organism>
<dbReference type="EMBL" id="BOMW01000020">
    <property type="protein sequence ID" value="GIF04688.1"/>
    <property type="molecule type" value="Genomic_DNA"/>
</dbReference>
<comment type="caution">
    <text evidence="3">The sequence shown here is derived from an EMBL/GenBank/DDBJ whole genome shotgun (WGS) entry which is preliminary data.</text>
</comment>
<proteinExistence type="predicted"/>
<dbReference type="RefSeq" id="WP_203678629.1">
    <property type="nucleotide sequence ID" value="NZ_BOMW01000020.1"/>
</dbReference>
<keyword evidence="4" id="KW-1185">Reference proteome</keyword>
<accession>A0A919TJN7</accession>
<dbReference type="AlphaFoldDB" id="A0A919TJN7"/>
<keyword evidence="2" id="KW-0472">Membrane</keyword>
<name>A0A919TJN7_9ACTN</name>
<protein>
    <submittedName>
        <fullName evidence="3">Uncharacterized protein</fullName>
    </submittedName>
</protein>
<evidence type="ECO:0000313" key="3">
    <source>
        <dbReference type="EMBL" id="GIF04688.1"/>
    </source>
</evidence>